<feature type="compositionally biased region" description="Basic and acidic residues" evidence="1">
    <location>
        <begin position="53"/>
        <end position="64"/>
    </location>
</feature>
<sequence>MVGSKNHTRKATPDAESRLPSFLRKSHRQNESMLGTAMVKRRQSTPVNHSPRRIPDRVRYEDSRSSLTPGTYHTAPCIVPTRIPSPDSNEGDGGKVDGEDSFQFHCQTMLDPNLPTNISAHLEIPISKDLDDELEAFSRCKRLGDFVAAKELLKEMDRHLDNPYILVQYADLLLDMGNYHAFTKLTSNPTLGVNAMDAEDEEMQLLSLNLKLLIAKANTHRQPTGLTFSEATELLFQALELEHLKLSPEMGATELRIVTLTIHLIAQTWPRSLSLGQRDRIENEWIDWAGVSRRLLTSHRDWEFRDLVLAGAALFGQQRFAEIVSEGGHMDYCIRWDEFESDVSATLAHLDLLVSLLQSAIPAQDGARMAKDRADAKSLASIIMAHHPRAMRSRTFGHWLLVETAMAGREASGAGAQKLAFVKLMDLPKPVPSAFGVPDWPGFQVPPTANEPIRTAMAMAKEMEDYTTQAACHRLLAQRSCKPVRELRELYYLQAAQGDRTGQHATCLARYYGCSDSGSQIGLLNDLKSFEGGQVKGFDGTLPERHRIIKEALQSHLMPNGIVDERPEPSNGDQAQGPGLTSLGTFYREPEKSVTAFPSEGNDQTLVLARPRYGPNPETRKGRDYPTSSRHLAEVQQRNDNVKIPSPRERPAVSEPKATRDEIGFRYEFPNNPRDDVEDYDTDSSSSDYSVATDSVSWVNPPLRPQMPNRYPWPLSGPPTYVDGTLVRRLAAGPAAESSTGGERRDPLSDSQGANTRSAPPPPREVPSRKLIMEAPPSRRATTEGVDEDRQQPSNPVERPEGSRKSLSLSLQAFKEAEADLEKSRVAMEEAFLVGDNARANSLKAFTIPDQERLVKQLGKATLAARAAAASASTVRKPIAKPAQDRVEALRGEEAPESRRPRHKPRRQTEVGEAPKRASTGSLLVSPGTWETPSSRPKSSGGGSGLADKEMPGQCKEETKPKPEATALTAGEANREEDATGESVMEAFERRVGKGEGRKNATREEQNDKIEAREKSLPAEKAPAAPEKACVHASEGVGEVLRSRSAMP</sequence>
<evidence type="ECO:0000313" key="2">
    <source>
        <dbReference type="EMBL" id="KLU81114.1"/>
    </source>
</evidence>
<reference evidence="2" key="3">
    <citation type="submission" date="2011-03" db="EMBL/GenBank/DDBJ databases">
        <title>Annotation of Magnaporthe poae ATCC 64411.</title>
        <authorList>
            <person name="Ma L.-J."/>
            <person name="Dead R."/>
            <person name="Young S.K."/>
            <person name="Zeng Q."/>
            <person name="Gargeya S."/>
            <person name="Fitzgerald M."/>
            <person name="Haas B."/>
            <person name="Abouelleil A."/>
            <person name="Alvarado L."/>
            <person name="Arachchi H.M."/>
            <person name="Berlin A."/>
            <person name="Brown A."/>
            <person name="Chapman S.B."/>
            <person name="Chen Z."/>
            <person name="Dunbar C."/>
            <person name="Freedman E."/>
            <person name="Gearin G."/>
            <person name="Gellesch M."/>
            <person name="Goldberg J."/>
            <person name="Griggs A."/>
            <person name="Gujja S."/>
            <person name="Heiman D."/>
            <person name="Howarth C."/>
            <person name="Larson L."/>
            <person name="Lui A."/>
            <person name="MacDonald P.J.P."/>
            <person name="Mehta T."/>
            <person name="Montmayeur A."/>
            <person name="Murphy C."/>
            <person name="Neiman D."/>
            <person name="Pearson M."/>
            <person name="Priest M."/>
            <person name="Roberts A."/>
            <person name="Saif S."/>
            <person name="Shea T."/>
            <person name="Shenoy N."/>
            <person name="Sisk P."/>
            <person name="Stolte C."/>
            <person name="Sykes S."/>
            <person name="Yandava C."/>
            <person name="Wortman J."/>
            <person name="Nusbaum C."/>
            <person name="Birren B."/>
        </authorList>
    </citation>
    <scope>NUCLEOTIDE SEQUENCE</scope>
    <source>
        <strain evidence="2">ATCC 64411</strain>
    </source>
</reference>
<feature type="compositionally biased region" description="Low complexity" evidence="1">
    <location>
        <begin position="683"/>
        <end position="697"/>
    </location>
</feature>
<feature type="region of interest" description="Disordered" evidence="1">
    <location>
        <begin position="866"/>
        <end position="1034"/>
    </location>
</feature>
<feature type="compositionally biased region" description="Low complexity" evidence="1">
    <location>
        <begin position="1019"/>
        <end position="1028"/>
    </location>
</feature>
<feature type="compositionally biased region" description="Basic and acidic residues" evidence="1">
    <location>
        <begin position="907"/>
        <end position="916"/>
    </location>
</feature>
<reference evidence="3" key="4">
    <citation type="journal article" date="2015" name="G3 (Bethesda)">
        <title>Genome sequences of three phytopathogenic species of the Magnaporthaceae family of fungi.</title>
        <authorList>
            <person name="Okagaki L.H."/>
            <person name="Nunes C.C."/>
            <person name="Sailsbery J."/>
            <person name="Clay B."/>
            <person name="Brown D."/>
            <person name="John T."/>
            <person name="Oh Y."/>
            <person name="Young N."/>
            <person name="Fitzgerald M."/>
            <person name="Haas B.J."/>
            <person name="Zeng Q."/>
            <person name="Young S."/>
            <person name="Adiconis X."/>
            <person name="Fan L."/>
            <person name="Levin J.Z."/>
            <person name="Mitchell T.K."/>
            <person name="Okubara P.A."/>
            <person name="Farman M.L."/>
            <person name="Kohn L.M."/>
            <person name="Birren B."/>
            <person name="Ma L.-J."/>
            <person name="Dean R.A."/>
        </authorList>
    </citation>
    <scope>NUCLEOTIDE SEQUENCE</scope>
    <source>
        <strain evidence="3">ATCC 64411 / 73-15</strain>
    </source>
</reference>
<feature type="region of interest" description="Disordered" evidence="1">
    <location>
        <begin position="733"/>
        <end position="810"/>
    </location>
</feature>
<feature type="compositionally biased region" description="Basic and acidic residues" evidence="1">
    <location>
        <begin position="947"/>
        <end position="963"/>
    </location>
</feature>
<evidence type="ECO:0000313" key="4">
    <source>
        <dbReference type="Proteomes" id="UP000011715"/>
    </source>
</evidence>
<dbReference type="Proteomes" id="UP000011715">
    <property type="component" value="Unassembled WGS sequence"/>
</dbReference>
<dbReference type="AlphaFoldDB" id="A0A0C4DKE0"/>
<dbReference type="EMBL" id="ADBL01000044">
    <property type="status" value="NOT_ANNOTATED_CDS"/>
    <property type="molecule type" value="Genomic_DNA"/>
</dbReference>
<protein>
    <submittedName>
        <fullName evidence="2 3">Uncharacterized protein</fullName>
    </submittedName>
</protein>
<gene>
    <name evidence="2" type="ORF">MAPG_00209</name>
</gene>
<evidence type="ECO:0000256" key="1">
    <source>
        <dbReference type="SAM" id="MobiDB-lite"/>
    </source>
</evidence>
<accession>A0A0C4DKE0</accession>
<dbReference type="eggNOG" id="ENOG502SQ5Q">
    <property type="taxonomic scope" value="Eukaryota"/>
</dbReference>
<feature type="compositionally biased region" description="Polar residues" evidence="1">
    <location>
        <begin position="919"/>
        <end position="938"/>
    </location>
</feature>
<feature type="compositionally biased region" description="Polar residues" evidence="1">
    <location>
        <begin position="749"/>
        <end position="758"/>
    </location>
</feature>
<feature type="compositionally biased region" description="Basic and acidic residues" evidence="1">
    <location>
        <begin position="646"/>
        <end position="665"/>
    </location>
</feature>
<evidence type="ECO:0000313" key="3">
    <source>
        <dbReference type="EnsemblFungi" id="MAPG_00209T0"/>
    </source>
</evidence>
<reference evidence="2" key="1">
    <citation type="submission" date="2010-05" db="EMBL/GenBank/DDBJ databases">
        <title>The Genome Sequence of Magnaporthe poae strain ATCC 64411.</title>
        <authorList>
            <consortium name="The Broad Institute Genome Sequencing Platform"/>
            <consortium name="Broad Institute Genome Sequencing Center for Infectious Disease"/>
            <person name="Ma L.-J."/>
            <person name="Dead R."/>
            <person name="Young S."/>
            <person name="Zeng Q."/>
            <person name="Koehrsen M."/>
            <person name="Alvarado L."/>
            <person name="Berlin A."/>
            <person name="Chapman S.B."/>
            <person name="Chen Z."/>
            <person name="Freedman E."/>
            <person name="Gellesch M."/>
            <person name="Goldberg J."/>
            <person name="Griggs A."/>
            <person name="Gujja S."/>
            <person name="Heilman E.R."/>
            <person name="Heiman D."/>
            <person name="Hepburn T."/>
            <person name="Howarth C."/>
            <person name="Jen D."/>
            <person name="Larson L."/>
            <person name="Mehta T."/>
            <person name="Neiman D."/>
            <person name="Pearson M."/>
            <person name="Roberts A."/>
            <person name="Saif S."/>
            <person name="Shea T."/>
            <person name="Shenoy N."/>
            <person name="Sisk P."/>
            <person name="Stolte C."/>
            <person name="Sykes S."/>
            <person name="Walk T."/>
            <person name="White J."/>
            <person name="Yandava C."/>
            <person name="Haas B."/>
            <person name="Nusbaum C."/>
            <person name="Birren B."/>
        </authorList>
    </citation>
    <scope>NUCLEOTIDE SEQUENCE</scope>
    <source>
        <strain evidence="2">ATCC 64411</strain>
    </source>
</reference>
<reference evidence="3" key="5">
    <citation type="submission" date="2015-06" db="UniProtKB">
        <authorList>
            <consortium name="EnsemblFungi"/>
        </authorList>
    </citation>
    <scope>IDENTIFICATION</scope>
    <source>
        <strain evidence="3">ATCC 64411</strain>
    </source>
</reference>
<dbReference type="OrthoDB" id="4838614at2759"/>
<organism evidence="3 4">
    <name type="scientific">Magnaporthiopsis poae (strain ATCC 64411 / 73-15)</name>
    <name type="common">Kentucky bluegrass fungus</name>
    <name type="synonym">Magnaporthe poae</name>
    <dbReference type="NCBI Taxonomy" id="644358"/>
    <lineage>
        <taxon>Eukaryota</taxon>
        <taxon>Fungi</taxon>
        <taxon>Dikarya</taxon>
        <taxon>Ascomycota</taxon>
        <taxon>Pezizomycotina</taxon>
        <taxon>Sordariomycetes</taxon>
        <taxon>Sordariomycetidae</taxon>
        <taxon>Magnaporthales</taxon>
        <taxon>Magnaporthaceae</taxon>
        <taxon>Magnaporthiopsis</taxon>
    </lineage>
</organism>
<feature type="region of interest" description="Disordered" evidence="1">
    <location>
        <begin position="1"/>
        <end position="97"/>
    </location>
</feature>
<reference evidence="4" key="2">
    <citation type="submission" date="2010-05" db="EMBL/GenBank/DDBJ databases">
        <title>The genome sequence of Magnaporthe poae strain ATCC 64411.</title>
        <authorList>
            <person name="Ma L.-J."/>
            <person name="Dead R."/>
            <person name="Young S."/>
            <person name="Zeng Q."/>
            <person name="Koehrsen M."/>
            <person name="Alvarado L."/>
            <person name="Berlin A."/>
            <person name="Chapman S.B."/>
            <person name="Chen Z."/>
            <person name="Freedman E."/>
            <person name="Gellesch M."/>
            <person name="Goldberg J."/>
            <person name="Griggs A."/>
            <person name="Gujja S."/>
            <person name="Heilman E.R."/>
            <person name="Heiman D."/>
            <person name="Hepburn T."/>
            <person name="Howarth C."/>
            <person name="Jen D."/>
            <person name="Larson L."/>
            <person name="Mehta T."/>
            <person name="Neiman D."/>
            <person name="Pearson M."/>
            <person name="Roberts A."/>
            <person name="Saif S."/>
            <person name="Shea T."/>
            <person name="Shenoy N."/>
            <person name="Sisk P."/>
            <person name="Stolte C."/>
            <person name="Sykes S."/>
            <person name="Walk T."/>
            <person name="White J."/>
            <person name="Yandava C."/>
            <person name="Haas B."/>
            <person name="Nusbaum C."/>
            <person name="Birren B."/>
        </authorList>
    </citation>
    <scope>NUCLEOTIDE SEQUENCE [LARGE SCALE GENOMIC DNA]</scope>
    <source>
        <strain evidence="4">ATCC 64411 / 73-15</strain>
    </source>
</reference>
<dbReference type="EMBL" id="GL876966">
    <property type="protein sequence ID" value="KLU81114.1"/>
    <property type="molecule type" value="Genomic_DNA"/>
</dbReference>
<feature type="region of interest" description="Disordered" evidence="1">
    <location>
        <begin position="558"/>
        <end position="711"/>
    </location>
</feature>
<dbReference type="VEuPathDB" id="FungiDB:MAPG_00209"/>
<proteinExistence type="predicted"/>
<keyword evidence="4" id="KW-1185">Reference proteome</keyword>
<dbReference type="STRING" id="644358.A0A0C4DKE0"/>
<feature type="compositionally biased region" description="Basic and acidic residues" evidence="1">
    <location>
        <begin position="883"/>
        <end position="899"/>
    </location>
</feature>
<dbReference type="EnsemblFungi" id="MAPG_00209T0">
    <property type="protein sequence ID" value="MAPG_00209T0"/>
    <property type="gene ID" value="MAPG_00209"/>
</dbReference>
<name>A0A0C4DKE0_MAGP6</name>
<feature type="compositionally biased region" description="Basic and acidic residues" evidence="1">
    <location>
        <begin position="987"/>
        <end position="1018"/>
    </location>
</feature>
<feature type="compositionally biased region" description="Basic residues" evidence="1">
    <location>
        <begin position="1"/>
        <end position="10"/>
    </location>
</feature>